<evidence type="ECO:0000256" key="1">
    <source>
        <dbReference type="SAM" id="MobiDB-lite"/>
    </source>
</evidence>
<feature type="region of interest" description="Disordered" evidence="1">
    <location>
        <begin position="748"/>
        <end position="783"/>
    </location>
</feature>
<evidence type="ECO:0000259" key="2">
    <source>
        <dbReference type="Pfam" id="PF12776"/>
    </source>
</evidence>
<feature type="region of interest" description="Disordered" evidence="1">
    <location>
        <begin position="198"/>
        <end position="230"/>
    </location>
</feature>
<dbReference type="Pfam" id="PF12776">
    <property type="entry name" value="Myb_DNA-bind_3"/>
    <property type="match status" value="1"/>
</dbReference>
<dbReference type="RefSeq" id="XP_019031349.1">
    <property type="nucleotide sequence ID" value="XM_019176874.1"/>
</dbReference>
<dbReference type="InterPro" id="IPR012337">
    <property type="entry name" value="RNaseH-like_sf"/>
</dbReference>
<protein>
    <recommendedName>
        <fullName evidence="2">Myb/SANT-like domain-containing protein</fullName>
    </recommendedName>
</protein>
<dbReference type="SUPFAM" id="SSF53098">
    <property type="entry name" value="Ribonuclease H-like"/>
    <property type="match status" value="1"/>
</dbReference>
<feature type="compositionally biased region" description="Acidic residues" evidence="1">
    <location>
        <begin position="760"/>
        <end position="777"/>
    </location>
</feature>
<dbReference type="CDD" id="cd09272">
    <property type="entry name" value="RNase_HI_RT_Ty1"/>
    <property type="match status" value="1"/>
</dbReference>
<sequence>MELRSKTFCFKGVEKRISGVSLANPLDEHPVISTLLGQKDGSRFRRRPWPKAFVRTPSGGALPVGTQCLGPTVRSLDFSTLTYDSLYAAVRGVDDSHRLLAASPSTSMALAAAVTPAPSPVPSVDFPCDICQSPTHWSPACPERHAPDARARQEARKCDSQLCNGAPVEHTDWNLWQGSKEDEVMCRKLGIALLPTGTTTANEEDTRSPGVEPVGDFSQPKSKQHGAKVGERATLTRPAYEEAKKTLGKQDLRARLLKYELFSTVIQRILQGCYVKDSMASRIRHRRGAQIGVDPTLPPSSFNSRWPRSIAAAKYSLVVCLNPVSLDNLAKAYRSILAVFAAEVSDGAPSPYQITPNGISVYGNKLEFRSKVFMFASRGNDYSGETFREFVGACPACQTSNSTTQKTPGLLHPLSVPTTKFADIGIDFVGPLPESRGFDYLIVITDRLTGWVVLIPTVTTLNLFPTSRGPSSLPHGLTARRIRNWLLLERRNGLPPYRRWGSLPPSSRQASLALSRHPVSLPHPIPVILDGTGHRRRPWPRVQVRGPSVDPLSTDQEAHYEAGFHSLQYLPDDVVLSVAFNIEGYLMECYRKRQEGQRSLFKSLGFAPSGPTRLNCDNKSTIHFASHPSAHQRTKHIDIKYHKIRECIAHESIVSEETEKIERVDVGKFLAKIRQLIVKRTVKAVQGRLDTLRKDFVILRHLREQSGFGWDPELQVVTTDEAVWEDMPKKYRVWKNVPFPYYDVSSEQRQLGEGGGDLAFEGEWESDHEGEEEEVEEDPSRRAKVAKDYRLCKDGSVETLKKLTAAGRLIMMKAGIMTLDKTFLDWNNGNFQQKLNTEHYQKKENANTSPLPRTPSLPPSSPRPSTPPLPPPVTTTIDKVTVHRHSTLSRWDSFPPYLIQAIHQFWASVSAPPLRQHKPRALANLPPPV</sequence>
<evidence type="ECO:0000313" key="4">
    <source>
        <dbReference type="Proteomes" id="UP000094819"/>
    </source>
</evidence>
<feature type="domain" description="Myb/SANT-like" evidence="2">
    <location>
        <begin position="678"/>
        <end position="726"/>
    </location>
</feature>
<gene>
    <name evidence="3" type="ORF">L198_04765</name>
</gene>
<dbReference type="AlphaFoldDB" id="A0A1E3J3D8"/>
<dbReference type="EMBL" id="AWGH01000013">
    <property type="protein sequence ID" value="ODN95369.1"/>
    <property type="molecule type" value="Genomic_DNA"/>
</dbReference>
<keyword evidence="4" id="KW-1185">Reference proteome</keyword>
<proteinExistence type="predicted"/>
<comment type="caution">
    <text evidence="3">The sequence shown here is derived from an EMBL/GenBank/DDBJ whole genome shotgun (WGS) entry which is preliminary data.</text>
</comment>
<reference evidence="3 4" key="1">
    <citation type="submission" date="2016-06" db="EMBL/GenBank/DDBJ databases">
        <title>Evolution of pathogenesis and genome organization in the Tremellales.</title>
        <authorList>
            <person name="Cuomo C."/>
            <person name="Litvintseva A."/>
            <person name="Heitman J."/>
            <person name="Chen Y."/>
            <person name="Sun S."/>
            <person name="Springer D."/>
            <person name="Dromer F."/>
            <person name="Young S."/>
            <person name="Zeng Q."/>
            <person name="Chapman S."/>
            <person name="Gujja S."/>
            <person name="Saif S."/>
            <person name="Birren B."/>
        </authorList>
    </citation>
    <scope>NUCLEOTIDE SEQUENCE [LARGE SCALE GENOMIC DNA]</scope>
    <source>
        <strain evidence="3 4">CBS 7118</strain>
    </source>
</reference>
<dbReference type="InterPro" id="IPR036397">
    <property type="entry name" value="RNaseH_sf"/>
</dbReference>
<dbReference type="PANTHER" id="PTHR47072:SF4">
    <property type="entry name" value="MYB_SANT-LIKE DOMAIN-CONTAINING PROTEIN"/>
    <property type="match status" value="1"/>
</dbReference>
<dbReference type="OrthoDB" id="3256826at2759"/>
<evidence type="ECO:0000313" key="3">
    <source>
        <dbReference type="EMBL" id="ODN95369.1"/>
    </source>
</evidence>
<organism evidence="3 4">
    <name type="scientific">Cryptococcus wingfieldii CBS 7118</name>
    <dbReference type="NCBI Taxonomy" id="1295528"/>
    <lineage>
        <taxon>Eukaryota</taxon>
        <taxon>Fungi</taxon>
        <taxon>Dikarya</taxon>
        <taxon>Basidiomycota</taxon>
        <taxon>Agaricomycotina</taxon>
        <taxon>Tremellomycetes</taxon>
        <taxon>Tremellales</taxon>
        <taxon>Cryptococcaceae</taxon>
        <taxon>Cryptococcus</taxon>
    </lineage>
</organism>
<dbReference type="Gene3D" id="3.30.420.10">
    <property type="entry name" value="Ribonuclease H-like superfamily/Ribonuclease H"/>
    <property type="match status" value="1"/>
</dbReference>
<dbReference type="GO" id="GO:0003676">
    <property type="term" value="F:nucleic acid binding"/>
    <property type="evidence" value="ECO:0007669"/>
    <property type="project" value="InterPro"/>
</dbReference>
<accession>A0A1E3J3D8</accession>
<name>A0A1E3J3D8_9TREE</name>
<dbReference type="Proteomes" id="UP000094819">
    <property type="component" value="Unassembled WGS sequence"/>
</dbReference>
<feature type="compositionally biased region" description="Pro residues" evidence="1">
    <location>
        <begin position="852"/>
        <end position="873"/>
    </location>
</feature>
<feature type="region of interest" description="Disordered" evidence="1">
    <location>
        <begin position="841"/>
        <end position="875"/>
    </location>
</feature>
<dbReference type="GeneID" id="30193978"/>
<dbReference type="InterPro" id="IPR024752">
    <property type="entry name" value="Myb/SANT-like_dom"/>
</dbReference>
<dbReference type="PANTHER" id="PTHR47072">
    <property type="match status" value="1"/>
</dbReference>